<feature type="compositionally biased region" description="Low complexity" evidence="1">
    <location>
        <begin position="171"/>
        <end position="182"/>
    </location>
</feature>
<accession>A0A1X0P9M1</accession>
<dbReference type="EMBL" id="NBCO01000001">
    <property type="protein sequence ID" value="ORC93531.1"/>
    <property type="molecule type" value="Genomic_DNA"/>
</dbReference>
<keyword evidence="3" id="KW-1185">Reference proteome</keyword>
<gene>
    <name evidence="2" type="ORF">TM35_000014080</name>
</gene>
<evidence type="ECO:0000313" key="3">
    <source>
        <dbReference type="Proteomes" id="UP000192257"/>
    </source>
</evidence>
<feature type="region of interest" description="Disordered" evidence="1">
    <location>
        <begin position="161"/>
        <end position="196"/>
    </location>
</feature>
<evidence type="ECO:0000313" key="2">
    <source>
        <dbReference type="EMBL" id="ORC93531.1"/>
    </source>
</evidence>
<dbReference type="VEuPathDB" id="TriTrypDB:TM35_000014080"/>
<name>A0A1X0P9M1_9TRYP</name>
<reference evidence="2 3" key="1">
    <citation type="submission" date="2017-03" db="EMBL/GenBank/DDBJ databases">
        <title>An alternative strategy for trypanosome survival in the mammalian bloodstream revealed through genome and transcriptome analysis of the ubiquitous bovine parasite Trypanosoma (Megatrypanum) theileri.</title>
        <authorList>
            <person name="Kelly S."/>
            <person name="Ivens A."/>
            <person name="Mott A."/>
            <person name="O'Neill E."/>
            <person name="Emms D."/>
            <person name="Macleod O."/>
            <person name="Voorheis P."/>
            <person name="Matthews J."/>
            <person name="Matthews K."/>
            <person name="Carrington M."/>
        </authorList>
    </citation>
    <scope>NUCLEOTIDE SEQUENCE [LARGE SCALE GENOMIC DNA]</scope>
    <source>
        <strain evidence="2">Edinburgh</strain>
    </source>
</reference>
<evidence type="ECO:0008006" key="4">
    <source>
        <dbReference type="Google" id="ProtNLM"/>
    </source>
</evidence>
<proteinExistence type="predicted"/>
<dbReference type="GeneID" id="39980869"/>
<sequence length="254" mass="28937">MHTFYTIRYPSSTAAKGIGDGLPIRVTNKAMESLLFCIVHSIEFQSPLQPLKPHLSSTNSTNSKNNSSNEEEYVVPVVNTSLLLGNVTYVARSDHNQTLLISLRKAVDAACAIPIPEKKNQVPFELRVRLLRRQRGWLWHESRPLVEWVFRMIKTREEFSFPSSHTDSSEQQQRQGQGQQQRLMPHLSSKKTSAFAGSQTRIQEEGIVYSNDPNQIRSVLQFILKHSYEAIDLNSYSDFRSGELIFDVSVQEVS</sequence>
<dbReference type="OrthoDB" id="249135at2759"/>
<feature type="compositionally biased region" description="Polar residues" evidence="1">
    <location>
        <begin position="161"/>
        <end position="170"/>
    </location>
</feature>
<evidence type="ECO:0000256" key="1">
    <source>
        <dbReference type="SAM" id="MobiDB-lite"/>
    </source>
</evidence>
<protein>
    <recommendedName>
        <fullName evidence="4">Autophagy-related protein 101</fullName>
    </recommendedName>
</protein>
<comment type="caution">
    <text evidence="2">The sequence shown here is derived from an EMBL/GenBank/DDBJ whole genome shotgun (WGS) entry which is preliminary data.</text>
</comment>
<dbReference type="AlphaFoldDB" id="A0A1X0P9M1"/>
<organism evidence="2 3">
    <name type="scientific">Trypanosoma theileri</name>
    <dbReference type="NCBI Taxonomy" id="67003"/>
    <lineage>
        <taxon>Eukaryota</taxon>
        <taxon>Discoba</taxon>
        <taxon>Euglenozoa</taxon>
        <taxon>Kinetoplastea</taxon>
        <taxon>Metakinetoplastina</taxon>
        <taxon>Trypanosomatida</taxon>
        <taxon>Trypanosomatidae</taxon>
        <taxon>Trypanosoma</taxon>
    </lineage>
</organism>
<dbReference type="Proteomes" id="UP000192257">
    <property type="component" value="Unassembled WGS sequence"/>
</dbReference>
<dbReference type="RefSeq" id="XP_028887597.1">
    <property type="nucleotide sequence ID" value="XM_029021089.1"/>
</dbReference>